<gene>
    <name evidence="4" type="ORF">GCM10010102_09360</name>
</gene>
<protein>
    <submittedName>
        <fullName evidence="4">Phosphoglycerate dehydrogenase</fullName>
    </submittedName>
</protein>
<dbReference type="Gene3D" id="3.40.50.720">
    <property type="entry name" value="NAD(P)-binding Rossmann-like Domain"/>
    <property type="match status" value="2"/>
</dbReference>
<comment type="caution">
    <text evidence="4">The sequence shown here is derived from an EMBL/GenBank/DDBJ whole genome shotgun (WGS) entry which is preliminary data.</text>
</comment>
<dbReference type="SUPFAM" id="SSF51735">
    <property type="entry name" value="NAD(P)-binding Rossmann-fold domains"/>
    <property type="match status" value="1"/>
</dbReference>
<evidence type="ECO:0000313" key="5">
    <source>
        <dbReference type="Proteomes" id="UP000655589"/>
    </source>
</evidence>
<dbReference type="GO" id="GO:0051287">
    <property type="term" value="F:NAD binding"/>
    <property type="evidence" value="ECO:0007669"/>
    <property type="project" value="InterPro"/>
</dbReference>
<reference evidence="4" key="1">
    <citation type="journal article" date="2014" name="Int. J. Syst. Evol. Microbiol.">
        <title>Complete genome sequence of Corynebacterium casei LMG S-19264T (=DSM 44701T), isolated from a smear-ripened cheese.</title>
        <authorList>
            <consortium name="US DOE Joint Genome Institute (JGI-PGF)"/>
            <person name="Walter F."/>
            <person name="Albersmeier A."/>
            <person name="Kalinowski J."/>
            <person name="Ruckert C."/>
        </authorList>
    </citation>
    <scope>NUCLEOTIDE SEQUENCE</scope>
    <source>
        <strain evidence="4">JCM 3051</strain>
    </source>
</reference>
<dbReference type="InterPro" id="IPR036291">
    <property type="entry name" value="NAD(P)-bd_dom_sf"/>
</dbReference>
<dbReference type="AlphaFoldDB" id="A0A8H9GEV1"/>
<evidence type="ECO:0000259" key="3">
    <source>
        <dbReference type="Pfam" id="PF02826"/>
    </source>
</evidence>
<name>A0A8H9GEV1_9MICO</name>
<reference evidence="4" key="2">
    <citation type="submission" date="2020-09" db="EMBL/GenBank/DDBJ databases">
        <authorList>
            <person name="Sun Q."/>
            <person name="Ohkuma M."/>
        </authorList>
    </citation>
    <scope>NUCLEOTIDE SEQUENCE</scope>
    <source>
        <strain evidence="4">JCM 3051</strain>
    </source>
</reference>
<dbReference type="PANTHER" id="PTHR43333">
    <property type="entry name" value="2-HACID_DH_C DOMAIN-CONTAINING PROTEIN"/>
    <property type="match status" value="1"/>
</dbReference>
<dbReference type="SUPFAM" id="SSF52283">
    <property type="entry name" value="Formate/glycerate dehydrogenase catalytic domain-like"/>
    <property type="match status" value="1"/>
</dbReference>
<evidence type="ECO:0000313" key="4">
    <source>
        <dbReference type="EMBL" id="GGM15887.1"/>
    </source>
</evidence>
<dbReference type="Pfam" id="PF02826">
    <property type="entry name" value="2-Hacid_dh_C"/>
    <property type="match status" value="1"/>
</dbReference>
<accession>A0A8H9GEV1</accession>
<dbReference type="Proteomes" id="UP000655589">
    <property type="component" value="Unassembled WGS sequence"/>
</dbReference>
<organism evidence="4 5">
    <name type="scientific">Promicromonospora citrea</name>
    <dbReference type="NCBI Taxonomy" id="43677"/>
    <lineage>
        <taxon>Bacteria</taxon>
        <taxon>Bacillati</taxon>
        <taxon>Actinomycetota</taxon>
        <taxon>Actinomycetes</taxon>
        <taxon>Micrococcales</taxon>
        <taxon>Promicromonosporaceae</taxon>
        <taxon>Promicromonospora</taxon>
    </lineage>
</organism>
<dbReference type="InterPro" id="IPR006140">
    <property type="entry name" value="D-isomer_DH_NAD-bd"/>
</dbReference>
<proteinExistence type="predicted"/>
<dbReference type="RefSeq" id="WP_171107635.1">
    <property type="nucleotide sequence ID" value="NZ_BMPT01000003.1"/>
</dbReference>
<evidence type="ECO:0000256" key="2">
    <source>
        <dbReference type="ARBA" id="ARBA00023027"/>
    </source>
</evidence>
<dbReference type="EMBL" id="BMPT01000003">
    <property type="protein sequence ID" value="GGM15887.1"/>
    <property type="molecule type" value="Genomic_DNA"/>
</dbReference>
<keyword evidence="1" id="KW-0560">Oxidoreductase</keyword>
<keyword evidence="5" id="KW-1185">Reference proteome</keyword>
<evidence type="ECO:0000256" key="1">
    <source>
        <dbReference type="ARBA" id="ARBA00023002"/>
    </source>
</evidence>
<feature type="domain" description="D-isomer specific 2-hydroxyacid dehydrogenase NAD-binding" evidence="3">
    <location>
        <begin position="112"/>
        <end position="295"/>
    </location>
</feature>
<sequence length="325" mass="34305">MKILVPDVPFDLDFPSRLPDGGASFGPGGTDTVVAYAMNEPVPQEHTDADVLVTWASPPKIVADAASRLTGVRWVQTLSAGPDVALQAGFGPDVVISSGQSLHDDTVAEHALALILATVRRIDVSLAAQREHRWAKEIALAQADPATDQEYTLDGARVTIWGFGSIALRLAPLLTALGAEVTGIASREGERAGYPVVGADRLEEQLARTDLLVSLLPALPSTHHILDARRLSLLPPSARFVNVGRGATVDEAALEEALRSGRIAGAALDVTETEPLPSGSPLWDVPNLIITPHVAGGRPRRAAAFLADQLTRWRAGGTPLNVVGR</sequence>
<dbReference type="PANTHER" id="PTHR43333:SF1">
    <property type="entry name" value="D-ISOMER SPECIFIC 2-HYDROXYACID DEHYDROGENASE NAD-BINDING DOMAIN-CONTAINING PROTEIN"/>
    <property type="match status" value="1"/>
</dbReference>
<keyword evidence="2" id="KW-0520">NAD</keyword>
<dbReference type="GO" id="GO:0016491">
    <property type="term" value="F:oxidoreductase activity"/>
    <property type="evidence" value="ECO:0007669"/>
    <property type="project" value="UniProtKB-KW"/>
</dbReference>